<dbReference type="AlphaFoldDB" id="A0A7T6Z2X0"/>
<evidence type="ECO:0000313" key="1">
    <source>
        <dbReference type="EMBL" id="QQK75847.1"/>
    </source>
</evidence>
<reference evidence="1 2" key="1">
    <citation type="submission" date="2020-06" db="EMBL/GenBank/DDBJ databases">
        <title>Genomic analysis of Salicibibacter sp. NKC5-3.</title>
        <authorList>
            <person name="Oh Y.J."/>
        </authorList>
    </citation>
    <scope>NUCLEOTIDE SEQUENCE [LARGE SCALE GENOMIC DNA]</scope>
    <source>
        <strain evidence="1 2">NKC5-3</strain>
    </source>
</reference>
<dbReference type="Proteomes" id="UP000595823">
    <property type="component" value="Chromosome"/>
</dbReference>
<organism evidence="1 2">
    <name type="scientific">Salicibibacter cibarius</name>
    <dbReference type="NCBI Taxonomy" id="2743000"/>
    <lineage>
        <taxon>Bacteria</taxon>
        <taxon>Bacillati</taxon>
        <taxon>Bacillota</taxon>
        <taxon>Bacilli</taxon>
        <taxon>Bacillales</taxon>
        <taxon>Bacillaceae</taxon>
        <taxon>Salicibibacter</taxon>
    </lineage>
</organism>
<gene>
    <name evidence="1" type="ORF">HUG15_09880</name>
</gene>
<evidence type="ECO:0000313" key="2">
    <source>
        <dbReference type="Proteomes" id="UP000595823"/>
    </source>
</evidence>
<dbReference type="RefSeq" id="WP_200128480.1">
    <property type="nucleotide sequence ID" value="NZ_CP054705.1"/>
</dbReference>
<keyword evidence="2" id="KW-1185">Reference proteome</keyword>
<sequence>MTETLFMDSSWDTDIFSNNTSQFVENAAAGHAKAIADVAGLSGSYQGGSGGSGGSGVPRYGDNNESFADYHSDWWGDEGPHIRAIQRLLQLNGELSRGSGSIDSIFGQHFIEILSIFT</sequence>
<dbReference type="KEGG" id="scia:HUG15_09880"/>
<accession>A0A7T6Z2X0</accession>
<dbReference type="EMBL" id="CP054705">
    <property type="protein sequence ID" value="QQK75847.1"/>
    <property type="molecule type" value="Genomic_DNA"/>
</dbReference>
<name>A0A7T6Z2X0_9BACI</name>
<proteinExistence type="predicted"/>
<protein>
    <submittedName>
        <fullName evidence="1">Uncharacterized protein</fullName>
    </submittedName>
</protein>